<sequence>VDRLSDDQAIKVKNSVVEKLVEAGVDEINLTFHLTSIYNHSIFEAFSKVVQKLIPQMATLENLLNIFNTNSGIEKSFLIDVVSKIYVATDSITPVDIQSYKLCCDMVDMVIDLSVIYGSQAEEILEGSFDDQSAAMIRLNNGTGLCLREVNRFLALVYILRKESFEKRGIIDHNFLVIRDSIRQVVDLKMGNRPQPKLPALPSSLGEGHAGSEHV</sequence>
<comment type="catalytic activity">
    <reaction evidence="4">
        <text>GTP + H2O = GDP + phosphate + H(+)</text>
        <dbReference type="Rhea" id="RHEA:19669"/>
        <dbReference type="ChEBI" id="CHEBI:15377"/>
        <dbReference type="ChEBI" id="CHEBI:15378"/>
        <dbReference type="ChEBI" id="CHEBI:37565"/>
        <dbReference type="ChEBI" id="CHEBI:43474"/>
        <dbReference type="ChEBI" id="CHEBI:58189"/>
    </reaction>
    <physiologicalReaction direction="left-to-right" evidence="4">
        <dbReference type="Rhea" id="RHEA:19670"/>
    </physiologicalReaction>
</comment>
<evidence type="ECO:0000256" key="4">
    <source>
        <dbReference type="ARBA" id="ARBA00049117"/>
    </source>
</evidence>
<keyword evidence="2 5" id="KW-0547">Nucleotide-binding</keyword>
<dbReference type="PANTHER" id="PTHR11259">
    <property type="entry name" value="RAS-RELATED GTP BINDING RAG/GTR YEAST"/>
    <property type="match status" value="1"/>
</dbReference>
<organism evidence="6">
    <name type="scientific">Cyprideis torosa</name>
    <dbReference type="NCBI Taxonomy" id="163714"/>
    <lineage>
        <taxon>Eukaryota</taxon>
        <taxon>Metazoa</taxon>
        <taxon>Ecdysozoa</taxon>
        <taxon>Arthropoda</taxon>
        <taxon>Crustacea</taxon>
        <taxon>Oligostraca</taxon>
        <taxon>Ostracoda</taxon>
        <taxon>Podocopa</taxon>
        <taxon>Podocopida</taxon>
        <taxon>Cytherocopina</taxon>
        <taxon>Cytheroidea</taxon>
        <taxon>Cytherideidae</taxon>
        <taxon>Cyprideis</taxon>
    </lineage>
</organism>
<evidence type="ECO:0000256" key="3">
    <source>
        <dbReference type="ARBA" id="ARBA00023134"/>
    </source>
</evidence>
<accession>A0A7R8WN21</accession>
<dbReference type="Gene3D" id="3.40.50.300">
    <property type="entry name" value="P-loop containing nucleotide triphosphate hydrolases"/>
    <property type="match status" value="1"/>
</dbReference>
<dbReference type="InterPro" id="IPR027417">
    <property type="entry name" value="P-loop_NTPase"/>
</dbReference>
<dbReference type="GO" id="GO:0005634">
    <property type="term" value="C:nucleus"/>
    <property type="evidence" value="ECO:0007669"/>
    <property type="project" value="TreeGrafter"/>
</dbReference>
<comment type="similarity">
    <text evidence="1 5">Belongs to the GTR/RAG GTP-binding protein family.</text>
</comment>
<dbReference type="GO" id="GO:1904263">
    <property type="term" value="P:positive regulation of TORC1 signaling"/>
    <property type="evidence" value="ECO:0007669"/>
    <property type="project" value="TreeGrafter"/>
</dbReference>
<dbReference type="GO" id="GO:0005525">
    <property type="term" value="F:GTP binding"/>
    <property type="evidence" value="ECO:0007669"/>
    <property type="project" value="UniProtKB-UniRule"/>
</dbReference>
<dbReference type="EMBL" id="OB669989">
    <property type="protein sequence ID" value="CAD7234817.1"/>
    <property type="molecule type" value="Genomic_DNA"/>
</dbReference>
<keyword evidence="3 5" id="KW-0342">GTP-binding</keyword>
<evidence type="ECO:0000256" key="5">
    <source>
        <dbReference type="RuleBase" id="RU367014"/>
    </source>
</evidence>
<dbReference type="GO" id="GO:0010507">
    <property type="term" value="P:negative regulation of autophagy"/>
    <property type="evidence" value="ECO:0007669"/>
    <property type="project" value="TreeGrafter"/>
</dbReference>
<name>A0A7R8WN21_9CRUS</name>
<dbReference type="PANTHER" id="PTHR11259:SF2">
    <property type="entry name" value="GH16429P"/>
    <property type="match status" value="1"/>
</dbReference>
<evidence type="ECO:0000256" key="1">
    <source>
        <dbReference type="ARBA" id="ARBA00007756"/>
    </source>
</evidence>
<feature type="non-terminal residue" evidence="6">
    <location>
        <position position="1"/>
    </location>
</feature>
<dbReference type="Pfam" id="PF04670">
    <property type="entry name" value="Gtr1_RagA"/>
    <property type="match status" value="1"/>
</dbReference>
<proteinExistence type="inferred from homology"/>
<gene>
    <name evidence="6" type="ORF">CTOB1V02_LOCUS12633</name>
</gene>
<dbReference type="GO" id="GO:0009267">
    <property type="term" value="P:cellular response to starvation"/>
    <property type="evidence" value="ECO:0007669"/>
    <property type="project" value="TreeGrafter"/>
</dbReference>
<dbReference type="GO" id="GO:0003924">
    <property type="term" value="F:GTPase activity"/>
    <property type="evidence" value="ECO:0007669"/>
    <property type="project" value="TreeGrafter"/>
</dbReference>
<evidence type="ECO:0000313" key="6">
    <source>
        <dbReference type="EMBL" id="CAD7234817.1"/>
    </source>
</evidence>
<evidence type="ECO:0000256" key="2">
    <source>
        <dbReference type="ARBA" id="ARBA00022741"/>
    </source>
</evidence>
<dbReference type="GO" id="GO:1990131">
    <property type="term" value="C:Gtr1-Gtr2 GTPase complex"/>
    <property type="evidence" value="ECO:0007669"/>
    <property type="project" value="TreeGrafter"/>
</dbReference>
<dbReference type="Gene3D" id="3.30.450.190">
    <property type="match status" value="1"/>
</dbReference>
<dbReference type="InterPro" id="IPR006762">
    <property type="entry name" value="Gtr1_RagA"/>
</dbReference>
<dbReference type="AlphaFoldDB" id="A0A7R8WN21"/>
<protein>
    <submittedName>
        <fullName evidence="6">Uncharacterized protein</fullName>
    </submittedName>
</protein>
<reference evidence="6" key="1">
    <citation type="submission" date="2020-11" db="EMBL/GenBank/DDBJ databases">
        <authorList>
            <person name="Tran Van P."/>
        </authorList>
    </citation>
    <scope>NUCLEOTIDE SEQUENCE</scope>
</reference>
<dbReference type="GO" id="GO:0005764">
    <property type="term" value="C:lysosome"/>
    <property type="evidence" value="ECO:0007669"/>
    <property type="project" value="TreeGrafter"/>
</dbReference>
<dbReference type="OrthoDB" id="26136at2759"/>